<dbReference type="EC" id="3.4.24.-" evidence="9"/>
<protein>
    <submittedName>
        <fullName evidence="9">M48 family metalloprotease</fullName>
        <ecNumber evidence="9">3.4.24.-</ecNumber>
    </submittedName>
</protein>
<name>A0AAE4B3C2_9RHOB</name>
<keyword evidence="2" id="KW-0479">Metal-binding</keyword>
<evidence type="ECO:0000256" key="3">
    <source>
        <dbReference type="ARBA" id="ARBA00022801"/>
    </source>
</evidence>
<evidence type="ECO:0000256" key="7">
    <source>
        <dbReference type="SAM" id="SignalP"/>
    </source>
</evidence>
<keyword evidence="10" id="KW-1185">Reference proteome</keyword>
<organism evidence="9 10">
    <name type="scientific">Marimonas arenosa</name>
    <dbReference type="NCBI Taxonomy" id="1795305"/>
    <lineage>
        <taxon>Bacteria</taxon>
        <taxon>Pseudomonadati</taxon>
        <taxon>Pseudomonadota</taxon>
        <taxon>Alphaproteobacteria</taxon>
        <taxon>Rhodobacterales</taxon>
        <taxon>Paracoccaceae</taxon>
        <taxon>Marimonas</taxon>
    </lineage>
</organism>
<evidence type="ECO:0000313" key="10">
    <source>
        <dbReference type="Proteomes" id="UP001226762"/>
    </source>
</evidence>
<reference evidence="9" key="2">
    <citation type="submission" date="2023-02" db="EMBL/GenBank/DDBJ databases">
        <title>'Rhodoalgimonas zhirmunskyi' gen. nov., isolated from a red alga.</title>
        <authorList>
            <person name="Nedashkovskaya O.I."/>
            <person name="Otstavnykh N.Y."/>
            <person name="Bystritskaya E.P."/>
            <person name="Balabanova L.A."/>
            <person name="Isaeva M.P."/>
        </authorList>
    </citation>
    <scope>NUCLEOTIDE SEQUENCE</scope>
    <source>
        <strain evidence="9">KCTC 52189</strain>
    </source>
</reference>
<keyword evidence="4 6" id="KW-0862">Zinc</keyword>
<dbReference type="GO" id="GO:0046872">
    <property type="term" value="F:metal ion binding"/>
    <property type="evidence" value="ECO:0007669"/>
    <property type="project" value="UniProtKB-KW"/>
</dbReference>
<dbReference type="GO" id="GO:0051603">
    <property type="term" value="P:proteolysis involved in protein catabolic process"/>
    <property type="evidence" value="ECO:0007669"/>
    <property type="project" value="TreeGrafter"/>
</dbReference>
<evidence type="ECO:0000259" key="8">
    <source>
        <dbReference type="Pfam" id="PF01435"/>
    </source>
</evidence>
<comment type="cofactor">
    <cofactor evidence="6">
        <name>Zn(2+)</name>
        <dbReference type="ChEBI" id="CHEBI:29105"/>
    </cofactor>
    <text evidence="6">Binds 1 zinc ion per subunit.</text>
</comment>
<keyword evidence="5 6" id="KW-0482">Metalloprotease</keyword>
<evidence type="ECO:0000313" key="9">
    <source>
        <dbReference type="EMBL" id="MDQ2089122.1"/>
    </source>
</evidence>
<feature type="signal peptide" evidence="7">
    <location>
        <begin position="1"/>
        <end position="19"/>
    </location>
</feature>
<feature type="domain" description="Peptidase M48" evidence="8">
    <location>
        <begin position="30"/>
        <end position="218"/>
    </location>
</feature>
<dbReference type="RefSeq" id="WP_306734371.1">
    <property type="nucleotide sequence ID" value="NZ_JANHAX010000001.1"/>
</dbReference>
<dbReference type="Pfam" id="PF01435">
    <property type="entry name" value="Peptidase_M48"/>
    <property type="match status" value="1"/>
</dbReference>
<dbReference type="InterPro" id="IPR001915">
    <property type="entry name" value="Peptidase_M48"/>
</dbReference>
<comment type="caution">
    <text evidence="9">The sequence shown here is derived from an EMBL/GenBank/DDBJ whole genome shotgun (WGS) entry which is preliminary data.</text>
</comment>
<keyword evidence="1 6" id="KW-0645">Protease</keyword>
<proteinExistence type="inferred from homology"/>
<reference evidence="9" key="1">
    <citation type="submission" date="2022-07" db="EMBL/GenBank/DDBJ databases">
        <authorList>
            <person name="Otstavnykh N."/>
            <person name="Isaeva M."/>
            <person name="Bystritskaya E."/>
        </authorList>
    </citation>
    <scope>NUCLEOTIDE SEQUENCE</scope>
    <source>
        <strain evidence="9">KCTC 52189</strain>
    </source>
</reference>
<feature type="chain" id="PRO_5042159924" evidence="7">
    <location>
        <begin position="20"/>
        <end position="437"/>
    </location>
</feature>
<evidence type="ECO:0000256" key="5">
    <source>
        <dbReference type="ARBA" id="ARBA00023049"/>
    </source>
</evidence>
<dbReference type="GO" id="GO:0016020">
    <property type="term" value="C:membrane"/>
    <property type="evidence" value="ECO:0007669"/>
    <property type="project" value="TreeGrafter"/>
</dbReference>
<accession>A0AAE4B3C2</accession>
<dbReference type="Proteomes" id="UP001226762">
    <property type="component" value="Unassembled WGS sequence"/>
</dbReference>
<evidence type="ECO:0000256" key="4">
    <source>
        <dbReference type="ARBA" id="ARBA00022833"/>
    </source>
</evidence>
<gene>
    <name evidence="9" type="ORF">NO357_04315</name>
</gene>
<dbReference type="GO" id="GO:0004222">
    <property type="term" value="F:metalloendopeptidase activity"/>
    <property type="evidence" value="ECO:0007669"/>
    <property type="project" value="InterPro"/>
</dbReference>
<dbReference type="SUPFAM" id="SSF48452">
    <property type="entry name" value="TPR-like"/>
    <property type="match status" value="1"/>
</dbReference>
<dbReference type="PANTHER" id="PTHR22726">
    <property type="entry name" value="METALLOENDOPEPTIDASE OMA1"/>
    <property type="match status" value="1"/>
</dbReference>
<comment type="similarity">
    <text evidence="6">Belongs to the peptidase M48 family.</text>
</comment>
<dbReference type="Gene3D" id="3.30.2010.10">
    <property type="entry name" value="Metalloproteases ('zincins'), catalytic domain"/>
    <property type="match status" value="1"/>
</dbReference>
<sequence length="437" mass="46592">MSILAAAAFLVATVLPAQAVTLLRDPDIEHALKQLAKPVLTAAGLSSARTRILVVDDRTLNAFVIDANHIFIHSGLISRLQTAEELQAVIAHEAAHIANGHIARRVLNARTAKTAAGIGLALAAAVAASGGSSKAAAALGIGISSSAGRVFMGHTRAEESAADQSSVRYMARGNVDPHGAVRVMELFSGQDLVSAARQDPYARTHPMSRTRLRHVKALADAYGGKINPDPAAAYWFSRVKGKLTAFQRAPKWTRQRAGESAAEDIRLMRLAVAYHRDSNTSKAVATMKSLLALKPKDPYYHELYGQILLESRQMKAALTAYKNAVNLASRDALILGSYGHALIVTGNAKAALPVLEKARARDGQDARVLRDLAQTYATLKNPGMASLVTAERYALQGRMKDAGIHAKRAAGLLPRGSTGWQRAQDVLSAAETASKKK</sequence>
<evidence type="ECO:0000256" key="2">
    <source>
        <dbReference type="ARBA" id="ARBA00022723"/>
    </source>
</evidence>
<dbReference type="PANTHER" id="PTHR22726:SF1">
    <property type="entry name" value="METALLOENDOPEPTIDASE OMA1, MITOCHONDRIAL"/>
    <property type="match status" value="1"/>
</dbReference>
<evidence type="ECO:0000256" key="1">
    <source>
        <dbReference type="ARBA" id="ARBA00022670"/>
    </source>
</evidence>
<dbReference type="InterPro" id="IPR051156">
    <property type="entry name" value="Mito/Outer_Membr_Metalloprot"/>
</dbReference>
<dbReference type="EMBL" id="JANHAX010000001">
    <property type="protein sequence ID" value="MDQ2089122.1"/>
    <property type="molecule type" value="Genomic_DNA"/>
</dbReference>
<dbReference type="AlphaFoldDB" id="A0AAE4B3C2"/>
<dbReference type="InterPro" id="IPR011990">
    <property type="entry name" value="TPR-like_helical_dom_sf"/>
</dbReference>
<dbReference type="Gene3D" id="1.25.40.10">
    <property type="entry name" value="Tetratricopeptide repeat domain"/>
    <property type="match status" value="1"/>
</dbReference>
<evidence type="ECO:0000256" key="6">
    <source>
        <dbReference type="RuleBase" id="RU003983"/>
    </source>
</evidence>
<keyword evidence="3 6" id="KW-0378">Hydrolase</keyword>
<keyword evidence="7" id="KW-0732">Signal</keyword>
<dbReference type="CDD" id="cd07324">
    <property type="entry name" value="M48C_Oma1-like"/>
    <property type="match status" value="1"/>
</dbReference>